<dbReference type="InterPro" id="IPR003599">
    <property type="entry name" value="Ig_sub"/>
</dbReference>
<dbReference type="InterPro" id="IPR036179">
    <property type="entry name" value="Ig-like_dom_sf"/>
</dbReference>
<sequence length="960" mass="104454">MWAWLWAAASVWAWAEATTPTTPSRSSNVVAEVPGLDVGPLVAVSVSRGDTATLPCQYPPHPDDTANLVLWYLNNTSRPFLSFDARSEHTDGAGNSAVSRRSRRAITHQASNHIRRRKSRSVSRSRWSRSVSRELEGPFSRYYKGTEPHISRHRREAGRRCKMQIVSRCRGRRSRGRRQTPRRSRRKSRSISRSRNTIIWGRQPPPPPPPSRSRWSRAAVSKQNTPRKSPNTNRDTNVISGSEDKQGSGGSRGGSGGSEQEGGVNKEDLRSGRVRLERGGSALVVEKVTLEDTAEYRCRVHYRLSQTWTQRLLLSVQETVTGLEILDSTERSVQAGAALGPFKEGSHLRLSCRARHGGAKVESLVWLIDGVEVESSWAVGGVGTVHNILEIATLSSHHHHARLTCRLTTHANTQVAANITDLSVTITMYHVPEARITVDGGQGVGSEAGHMATEGSDLTFLCSVTAHPPAYNVTWLHNGRVVGEGGRRWRKDERRLQVSPIRREDAGLYTCLASNSEGDGHSNALQLRVARPPQCRFAGEQRIVAAVNTSVTLTCTMDALPTNLTFTWTQTDPPPDPSTPHLRGGVITGDAPPRRHPGLIDLTPGNPQEEKEGKEGDGGGRTLPYEISPADPLTSTVALPALAPAHVFCYARNSVGRTTIPCSFTLTLVDPPQPIRDCNVTIIGVTRLEVKCHDLAPRERDPDHLQQINLDPDLSFVRSPEVKPSANLEVWSGGTLVANVSSPRPELSVGHLSPNTPYRLLLYAVTPDARSTPLLLHARTPRRPPTHVTERPRAAPDPGSAPQHELEQEGEGAIWESLGGSVGGVVGGLLGGMGVVMLLLTIVVVMVRQRRHRRSEGGDGDGRGMGTDACPLDAPSRSLKHAPHSASHSSLNVDARDPRDSVYCMRAGEGRPADPWQETSLTPLVALSTPLTPPPGHQESLGKPEDLRVTGSTRHSASES</sequence>
<evidence type="ECO:0000256" key="2">
    <source>
        <dbReference type="SAM" id="Phobius"/>
    </source>
</evidence>
<feature type="compositionally biased region" description="Polar residues" evidence="1">
    <location>
        <begin position="221"/>
        <end position="240"/>
    </location>
</feature>
<dbReference type="Pfam" id="PF13927">
    <property type="entry name" value="Ig_3"/>
    <property type="match status" value="1"/>
</dbReference>
<dbReference type="InterPro" id="IPR007110">
    <property type="entry name" value="Ig-like_dom"/>
</dbReference>
<evidence type="ECO:0000313" key="6">
    <source>
        <dbReference type="Proteomes" id="UP001487740"/>
    </source>
</evidence>
<dbReference type="SUPFAM" id="SSF48726">
    <property type="entry name" value="Immunoglobulin"/>
    <property type="match status" value="3"/>
</dbReference>
<proteinExistence type="predicted"/>
<dbReference type="PANTHER" id="PTHR23278:SF19">
    <property type="entry name" value="OBSCURIN"/>
    <property type="match status" value="1"/>
</dbReference>
<feature type="compositionally biased region" description="Basic residues" evidence="1">
    <location>
        <begin position="169"/>
        <end position="192"/>
    </location>
</feature>
<organism evidence="5 6">
    <name type="scientific">Scylla paramamosain</name>
    <name type="common">Mud crab</name>
    <dbReference type="NCBI Taxonomy" id="85552"/>
    <lineage>
        <taxon>Eukaryota</taxon>
        <taxon>Metazoa</taxon>
        <taxon>Ecdysozoa</taxon>
        <taxon>Arthropoda</taxon>
        <taxon>Crustacea</taxon>
        <taxon>Multicrustacea</taxon>
        <taxon>Malacostraca</taxon>
        <taxon>Eumalacostraca</taxon>
        <taxon>Eucarida</taxon>
        <taxon>Decapoda</taxon>
        <taxon>Pleocyemata</taxon>
        <taxon>Brachyura</taxon>
        <taxon>Eubrachyura</taxon>
        <taxon>Portunoidea</taxon>
        <taxon>Portunidae</taxon>
        <taxon>Portuninae</taxon>
        <taxon>Scylla</taxon>
    </lineage>
</organism>
<feature type="transmembrane region" description="Helical" evidence="2">
    <location>
        <begin position="825"/>
        <end position="847"/>
    </location>
</feature>
<feature type="region of interest" description="Disordered" evidence="1">
    <location>
        <begin position="88"/>
        <end position="130"/>
    </location>
</feature>
<feature type="signal peptide" evidence="3">
    <location>
        <begin position="1"/>
        <end position="17"/>
    </location>
</feature>
<accession>A0AAW0UDL8</accession>
<keyword evidence="3" id="KW-0732">Signal</keyword>
<evidence type="ECO:0000256" key="1">
    <source>
        <dbReference type="SAM" id="MobiDB-lite"/>
    </source>
</evidence>
<dbReference type="Gene3D" id="2.60.40.10">
    <property type="entry name" value="Immunoglobulins"/>
    <property type="match status" value="4"/>
</dbReference>
<dbReference type="AlphaFoldDB" id="A0AAW0UDL8"/>
<feature type="compositionally biased region" description="Basic and acidic residues" evidence="1">
    <location>
        <begin position="264"/>
        <end position="273"/>
    </location>
</feature>
<feature type="compositionally biased region" description="Polar residues" evidence="1">
    <location>
        <begin position="950"/>
        <end position="960"/>
    </location>
</feature>
<dbReference type="PANTHER" id="PTHR23278">
    <property type="entry name" value="SIDESTEP PROTEIN"/>
    <property type="match status" value="1"/>
</dbReference>
<feature type="compositionally biased region" description="Basic residues" evidence="1">
    <location>
        <begin position="113"/>
        <end position="127"/>
    </location>
</feature>
<keyword evidence="2" id="KW-0812">Transmembrane</keyword>
<evidence type="ECO:0000259" key="4">
    <source>
        <dbReference type="PROSITE" id="PS50835"/>
    </source>
</evidence>
<dbReference type="SMART" id="SM00408">
    <property type="entry name" value="IGc2"/>
    <property type="match status" value="1"/>
</dbReference>
<keyword evidence="2" id="KW-1133">Transmembrane helix</keyword>
<keyword evidence="2" id="KW-0472">Membrane</keyword>
<feature type="domain" description="Ig-like" evidence="4">
    <location>
        <begin position="432"/>
        <end position="528"/>
    </location>
</feature>
<feature type="region of interest" description="Disordered" evidence="1">
    <location>
        <begin position="169"/>
        <end position="273"/>
    </location>
</feature>
<gene>
    <name evidence="5" type="ORF">O3P69_005024</name>
</gene>
<dbReference type="PROSITE" id="PS50835">
    <property type="entry name" value="IG_LIKE"/>
    <property type="match status" value="2"/>
</dbReference>
<keyword evidence="6" id="KW-1185">Reference proteome</keyword>
<feature type="region of interest" description="Disordered" evidence="1">
    <location>
        <begin position="569"/>
        <end position="622"/>
    </location>
</feature>
<protein>
    <recommendedName>
        <fullName evidence="4">Ig-like domain-containing protein</fullName>
    </recommendedName>
</protein>
<dbReference type="InterPro" id="IPR003598">
    <property type="entry name" value="Ig_sub2"/>
</dbReference>
<dbReference type="InterPro" id="IPR013783">
    <property type="entry name" value="Ig-like_fold"/>
</dbReference>
<feature type="region of interest" description="Disordered" evidence="1">
    <location>
        <begin position="779"/>
        <end position="809"/>
    </location>
</feature>
<evidence type="ECO:0000256" key="3">
    <source>
        <dbReference type="SAM" id="SignalP"/>
    </source>
</evidence>
<dbReference type="SMART" id="SM00409">
    <property type="entry name" value="IG"/>
    <property type="match status" value="4"/>
</dbReference>
<feature type="region of interest" description="Disordered" evidence="1">
    <location>
        <begin position="853"/>
        <end position="960"/>
    </location>
</feature>
<name>A0AAW0UDL8_SCYPA</name>
<feature type="chain" id="PRO_5043597989" description="Ig-like domain-containing protein" evidence="3">
    <location>
        <begin position="18"/>
        <end position="960"/>
    </location>
</feature>
<evidence type="ECO:0000313" key="5">
    <source>
        <dbReference type="EMBL" id="KAK8396772.1"/>
    </source>
</evidence>
<feature type="compositionally biased region" description="Gly residues" evidence="1">
    <location>
        <begin position="247"/>
        <end position="260"/>
    </location>
</feature>
<comment type="caution">
    <text evidence="5">The sequence shown here is derived from an EMBL/GenBank/DDBJ whole genome shotgun (WGS) entry which is preliminary data.</text>
</comment>
<feature type="compositionally biased region" description="Basic and acidic residues" evidence="1">
    <location>
        <begin position="608"/>
        <end position="618"/>
    </location>
</feature>
<dbReference type="EMBL" id="JARAKH010000015">
    <property type="protein sequence ID" value="KAK8396772.1"/>
    <property type="molecule type" value="Genomic_DNA"/>
</dbReference>
<dbReference type="Proteomes" id="UP001487740">
    <property type="component" value="Unassembled WGS sequence"/>
</dbReference>
<feature type="domain" description="Ig-like" evidence="4">
    <location>
        <begin position="344"/>
        <end position="420"/>
    </location>
</feature>
<reference evidence="5 6" key="1">
    <citation type="submission" date="2023-03" db="EMBL/GenBank/DDBJ databases">
        <title>High-quality genome of Scylla paramamosain provides insights in environmental adaptation.</title>
        <authorList>
            <person name="Zhang L."/>
        </authorList>
    </citation>
    <scope>NUCLEOTIDE SEQUENCE [LARGE SCALE GENOMIC DNA]</scope>
    <source>
        <strain evidence="5">LZ_2023a</strain>
        <tissue evidence="5">Muscle</tissue>
    </source>
</reference>